<comment type="function">
    <text evidence="7">Regulatory subunit of the condensin-2 complex, a complex which establishes mitotic chromosome architecture and is involved in physical rigidity of the chromatid axis.</text>
</comment>
<dbReference type="PIRSF" id="PIRSF036508">
    <property type="entry name" value="Condns_HCP-6"/>
    <property type="match status" value="1"/>
</dbReference>
<dbReference type="GO" id="GO:0042393">
    <property type="term" value="F:histone binding"/>
    <property type="evidence" value="ECO:0007669"/>
    <property type="project" value="TreeGrafter"/>
</dbReference>
<dbReference type="GO" id="GO:0010032">
    <property type="term" value="P:meiotic chromosome condensation"/>
    <property type="evidence" value="ECO:0007669"/>
    <property type="project" value="TreeGrafter"/>
</dbReference>
<dbReference type="FunFam" id="1.25.10.10:FF:000345">
    <property type="entry name" value="Condensin-2 complex subunit D3"/>
    <property type="match status" value="1"/>
</dbReference>
<accession>A0A6G1R192</accession>
<evidence type="ECO:0000259" key="9">
    <source>
        <dbReference type="Pfam" id="PF12717"/>
    </source>
</evidence>
<organism evidence="10 11">
    <name type="scientific">Channa argus</name>
    <name type="common">Northern snakehead</name>
    <name type="synonym">Ophicephalus argus</name>
    <dbReference type="NCBI Taxonomy" id="215402"/>
    <lineage>
        <taxon>Eukaryota</taxon>
        <taxon>Metazoa</taxon>
        <taxon>Chordata</taxon>
        <taxon>Craniata</taxon>
        <taxon>Vertebrata</taxon>
        <taxon>Euteleostomi</taxon>
        <taxon>Actinopterygii</taxon>
        <taxon>Neopterygii</taxon>
        <taxon>Teleostei</taxon>
        <taxon>Neoteleostei</taxon>
        <taxon>Acanthomorphata</taxon>
        <taxon>Anabantaria</taxon>
        <taxon>Anabantiformes</taxon>
        <taxon>Channoidei</taxon>
        <taxon>Channidae</taxon>
        <taxon>Channa</taxon>
    </lineage>
</organism>
<evidence type="ECO:0000256" key="6">
    <source>
        <dbReference type="ARBA" id="ARBA00023306"/>
    </source>
</evidence>
<evidence type="ECO:0000256" key="8">
    <source>
        <dbReference type="SAM" id="MobiDB-lite"/>
    </source>
</evidence>
<evidence type="ECO:0000256" key="7">
    <source>
        <dbReference type="PIRNR" id="PIRNR036508"/>
    </source>
</evidence>
<dbReference type="InterPro" id="IPR012371">
    <property type="entry name" value="NCAPD3"/>
</dbReference>
<keyword evidence="4 7" id="KW-0226">DNA condensation</keyword>
<evidence type="ECO:0000256" key="5">
    <source>
        <dbReference type="ARBA" id="ARBA00023242"/>
    </source>
</evidence>
<feature type="compositionally biased region" description="Basic and acidic residues" evidence="8">
    <location>
        <begin position="1310"/>
        <end position="1325"/>
    </location>
</feature>
<sequence>MELLSALQFLKLHEVPEAWVDAVWDLEFTERKALDDTINIELTASEDNAFRNLYQCLLGYAAKQQLSADRDEVSQSVWAILGENGVPVKSLVAVLSFFVLAGKVKAATAQQRVSSLHAASLYLLLLGIPGSIANKVFHEVLFETCSDMTSHCWPQVSGKKRKKDSQKSSQAEGKRSKPQRKDTAEMEVDDAEEEEEEEEVHFSSQDLMNIRDAVALLVQSLLRLLHMFPLKNRPQSTSHLTQIFSKLLYFEPVTGELTFDAARDVTKLRSVPEMAFYGLQLLCSPKHGDQKESLRRIFHQLLYVILMMNKGNRGKPTLLTPSQAILTTRDQAIHFVSHLVDELKELALPFLQILLQHICFQMVEKSEFRSHGAQAVGMLTSKMKTIDYALFIKWLFKFSRHAKMVHRLFSVDVVMILLEQPERKLEECQDPELVLFLPHKFLIQSVLFAQRMDESPTVQGHALACLAQCLELPSLNASRAVHNLFSATGTHTALEGEITEESLSSQQTQKTYHTLPFRTVEISSTDSSGCDAKENLALLLRRVKDSKTNVRKAALQALVGLLKHNVIPMTWENLSTLSERCRDPAVSVKKKALQCVGELLVAKPESSVVQKAWLHGVVPAVVDSESSVQDKALEALDQVLLSQIKPYSASTHVDARQRLTWDLLGLLCHECQNLSRYFNRAFTIWSKQKKFTPMFITNLISHTDADHGAGAWLLLSKVAASSPRLPYDKILDAWDCMVCSKDINVITCCHILCVMGDIAPHLNDDTKKRIIDDLMSWLKTFTLSLEVISAAVETLYQLGCSDDIKQTQAFLNQHCGELVSISEAYLASIILSEKGSQNLNEELMVKHLHTLGVASLHCPAMVGKRTVLLVESVLTTNSDKLGDAACQEELPASLPLSQFRPNSLPTRVRAHGVITLAKLCLQHEELVQKYLPVFARELEVGTELAVRNNVVVIMCDLCVRYTNMVDHYIPNISACLRDNEAIIREQTLIMLTNLLQEEFVKWKGSLFFRFMVVLVDPVPAIASLCEYCLLHRLLKKNPEMFSQHFIECIFHFNSYSQHKSYNKFTQSESEKVRFSLKGAQQREKRFRIYRFLLENFTDAQRFNITNKINQTVLACFADEELPLDADGAEILSETFSILSLKEMKLRAICAPAGVAAGEEPEEENMATMAKAVLQAAQKKVVSQVQKKAFIENTVPLIISLKNLLEQKRSPVLRDLMAYLQVTMQDYRNEVKEFFSGDEQLAAEVEFALKEAEKQRELEEQLDNCSLTGDAKITPAQGSIQDSPVKSRPLLPFIFATPQPQRPNSQPARLSHTDRRGCRSRQEEHVQSKSIALEGTVITKGAVNYRAISTPKGVSLNLTFGEGVSAIFSERGASLVGESSVLHVRSNEQPAPGLRQWNVQSPLRQNRKSKV</sequence>
<keyword evidence="5 7" id="KW-0539">Nucleus</keyword>
<dbReference type="InterPro" id="IPR032682">
    <property type="entry name" value="Cnd1_C"/>
</dbReference>
<feature type="compositionally biased region" description="Polar residues" evidence="8">
    <location>
        <begin position="1297"/>
        <end position="1307"/>
    </location>
</feature>
<evidence type="ECO:0000256" key="3">
    <source>
        <dbReference type="ARBA" id="ARBA00022776"/>
    </source>
</evidence>
<dbReference type="GO" id="GO:0000779">
    <property type="term" value="C:condensed chromosome, centromeric region"/>
    <property type="evidence" value="ECO:0007669"/>
    <property type="project" value="UniProtKB-UniRule"/>
</dbReference>
<evidence type="ECO:0000256" key="2">
    <source>
        <dbReference type="ARBA" id="ARBA00022618"/>
    </source>
</evidence>
<dbReference type="InterPro" id="IPR016024">
    <property type="entry name" value="ARM-type_fold"/>
</dbReference>
<name>A0A6G1R192_CHAAH</name>
<dbReference type="GO" id="GO:0005634">
    <property type="term" value="C:nucleus"/>
    <property type="evidence" value="ECO:0007669"/>
    <property type="project" value="UniProtKB-SubCell"/>
</dbReference>
<dbReference type="EMBL" id="CM015712">
    <property type="protein sequence ID" value="KAF3708524.1"/>
    <property type="molecule type" value="Genomic_DNA"/>
</dbReference>
<dbReference type="GO" id="GO:0051301">
    <property type="term" value="P:cell division"/>
    <property type="evidence" value="ECO:0007669"/>
    <property type="project" value="UniProtKB-UniRule"/>
</dbReference>
<comment type="subunit">
    <text evidence="7">Component of the condensin-2 complex.</text>
</comment>
<protein>
    <recommendedName>
        <fullName evidence="7">Condensin-2 complex subunit D3</fullName>
    </recommendedName>
</protein>
<keyword evidence="3 7" id="KW-0498">Mitosis</keyword>
<dbReference type="InterPro" id="IPR026971">
    <property type="entry name" value="CND1/NCAPD3"/>
</dbReference>
<reference evidence="10 11" key="1">
    <citation type="submission" date="2019-02" db="EMBL/GenBank/DDBJ databases">
        <title>Opniocepnalus argus genome.</title>
        <authorList>
            <person name="Zhou C."/>
            <person name="Xiao S."/>
        </authorList>
    </citation>
    <scope>NUCLEOTIDE SEQUENCE [LARGE SCALE GENOMIC DNA]</scope>
    <source>
        <strain evidence="10">OARG1902GOOAL</strain>
        <tissue evidence="10">Muscle</tissue>
    </source>
</reference>
<feature type="compositionally biased region" description="Basic and acidic residues" evidence="8">
    <location>
        <begin position="172"/>
        <end position="184"/>
    </location>
</feature>
<reference evidence="11" key="2">
    <citation type="submission" date="2019-02" db="EMBL/GenBank/DDBJ databases">
        <title>Opniocepnalus argus Var Kimnra genome.</title>
        <authorList>
            <person name="Zhou C."/>
            <person name="Xiao S."/>
        </authorList>
    </citation>
    <scope>NUCLEOTIDE SEQUENCE [LARGE SCALE GENOMIC DNA]</scope>
</reference>
<evidence type="ECO:0000256" key="1">
    <source>
        <dbReference type="ARBA" id="ARBA00004123"/>
    </source>
</evidence>
<feature type="region of interest" description="Disordered" evidence="8">
    <location>
        <begin position="154"/>
        <end position="203"/>
    </location>
</feature>
<feature type="region of interest" description="Disordered" evidence="8">
    <location>
        <begin position="1294"/>
        <end position="1325"/>
    </location>
</feature>
<dbReference type="GO" id="GO:0000796">
    <property type="term" value="C:condensin complex"/>
    <property type="evidence" value="ECO:0007669"/>
    <property type="project" value="UniProtKB-UniRule"/>
</dbReference>
<dbReference type="GO" id="GO:0007076">
    <property type="term" value="P:mitotic chromosome condensation"/>
    <property type="evidence" value="ECO:0007669"/>
    <property type="project" value="UniProtKB-UniRule"/>
</dbReference>
<gene>
    <name evidence="10" type="ORF">EXN66_Car001698</name>
</gene>
<dbReference type="PANTHER" id="PTHR14222">
    <property type="entry name" value="CONDENSIN"/>
    <property type="match status" value="1"/>
</dbReference>
<dbReference type="SUPFAM" id="SSF48371">
    <property type="entry name" value="ARM repeat"/>
    <property type="match status" value="1"/>
</dbReference>
<feature type="domain" description="Condensin complex subunit 1 C-terminal" evidence="9">
    <location>
        <begin position="946"/>
        <end position="1112"/>
    </location>
</feature>
<evidence type="ECO:0000313" key="10">
    <source>
        <dbReference type="EMBL" id="KAF3708524.1"/>
    </source>
</evidence>
<dbReference type="Proteomes" id="UP000503349">
    <property type="component" value="Chromosome 1"/>
</dbReference>
<feature type="compositionally biased region" description="Acidic residues" evidence="8">
    <location>
        <begin position="185"/>
        <end position="199"/>
    </location>
</feature>
<evidence type="ECO:0000313" key="11">
    <source>
        <dbReference type="Proteomes" id="UP000503349"/>
    </source>
</evidence>
<evidence type="ECO:0000256" key="4">
    <source>
        <dbReference type="ARBA" id="ARBA00023067"/>
    </source>
</evidence>
<keyword evidence="2 7" id="KW-0132">Cell division</keyword>
<keyword evidence="11" id="KW-1185">Reference proteome</keyword>
<keyword evidence="6 7" id="KW-0131">Cell cycle</keyword>
<dbReference type="InterPro" id="IPR011989">
    <property type="entry name" value="ARM-like"/>
</dbReference>
<dbReference type="PANTHER" id="PTHR14222:SF1">
    <property type="entry name" value="CONDENSIN-2 COMPLEX SUBUNIT D3"/>
    <property type="match status" value="1"/>
</dbReference>
<dbReference type="Pfam" id="PF12717">
    <property type="entry name" value="Cnd1"/>
    <property type="match status" value="1"/>
</dbReference>
<proteinExistence type="predicted"/>
<comment type="subcellular location">
    <subcellularLocation>
        <location evidence="1 7">Nucleus</location>
    </subcellularLocation>
</comment>
<dbReference type="Gene3D" id="1.25.10.10">
    <property type="entry name" value="Leucine-rich Repeat Variant"/>
    <property type="match status" value="1"/>
</dbReference>